<dbReference type="RefSeq" id="WP_074922009.1">
    <property type="nucleotide sequence ID" value="NZ_CP065749.1"/>
</dbReference>
<dbReference type="EMBL" id="CP065749">
    <property type="protein sequence ID" value="QPS84867.1"/>
    <property type="molecule type" value="Genomic_DNA"/>
</dbReference>
<gene>
    <name evidence="2" type="ORF">I6G47_32455</name>
    <name evidence="3" type="ORF">SAMN05421547_108243</name>
</gene>
<dbReference type="InterPro" id="IPR024432">
    <property type="entry name" value="Put_RecE_PDDEXK-like_dom"/>
</dbReference>
<keyword evidence="5" id="KW-1185">Reference proteome</keyword>
<evidence type="ECO:0000313" key="5">
    <source>
        <dbReference type="Proteomes" id="UP000595064"/>
    </source>
</evidence>
<evidence type="ECO:0000313" key="3">
    <source>
        <dbReference type="EMBL" id="SDY85769.1"/>
    </source>
</evidence>
<dbReference type="Gene3D" id="3.90.320.10">
    <property type="match status" value="1"/>
</dbReference>
<dbReference type="GeneID" id="94689045"/>
<accession>A0A1H3NC34</accession>
<sequence>MSDDLSMFIDMPADEYHSDPAVVGHSALVSLLHSPKHYYADLQRGRKVTPAMEFGTAFHTQVLEPERFAAEFVVKPKFDLRTTVGKENSAAWDAENPGKTIISEADKESIEGMFAALSERDDIALKIRNSYREKSFFWTDEDTGVECRIRPDLLIFDEITEEIIAAADLKSAQNASRSKFAREIGDRGYDLQAAFYSDAISQALGRRIPFFLIPVESSYPHGVASYEVGPVTMEVGRKKYRTALQLLQWCRENDRWPSYQLDDSEVIEVPSWYARSVLEEAI</sequence>
<dbReference type="Pfam" id="PF12684">
    <property type="entry name" value="DUF3799"/>
    <property type="match status" value="1"/>
</dbReference>
<geneLocation type="plasmid" evidence="2 5">
    <name>unnamed</name>
</geneLocation>
<proteinExistence type="predicted"/>
<evidence type="ECO:0000259" key="1">
    <source>
        <dbReference type="Pfam" id="PF12684"/>
    </source>
</evidence>
<feature type="domain" description="Putative exodeoxyribonuclease 8 PDDEXK-like" evidence="1">
    <location>
        <begin position="25"/>
        <end position="259"/>
    </location>
</feature>
<dbReference type="Proteomes" id="UP000183417">
    <property type="component" value="Unassembled WGS sequence"/>
</dbReference>
<dbReference type="Proteomes" id="UP000595064">
    <property type="component" value="Plasmid unnamed"/>
</dbReference>
<organism evidence="3 4">
    <name type="scientific">Delftia lacustris</name>
    <dbReference type="NCBI Taxonomy" id="558537"/>
    <lineage>
        <taxon>Bacteria</taxon>
        <taxon>Pseudomonadati</taxon>
        <taxon>Pseudomonadota</taxon>
        <taxon>Betaproteobacteria</taxon>
        <taxon>Burkholderiales</taxon>
        <taxon>Comamonadaceae</taxon>
        <taxon>Delftia</taxon>
    </lineage>
</organism>
<evidence type="ECO:0000313" key="4">
    <source>
        <dbReference type="Proteomes" id="UP000183417"/>
    </source>
</evidence>
<dbReference type="EMBL" id="FNPE01000008">
    <property type="protein sequence ID" value="SDY85769.1"/>
    <property type="molecule type" value="Genomic_DNA"/>
</dbReference>
<dbReference type="AlphaFoldDB" id="A0A1H3NC34"/>
<dbReference type="KEGG" id="dla:I6G47_32455"/>
<protein>
    <submittedName>
        <fullName evidence="2">PD-(D/E)XK nuclease-like domain-containing protein</fullName>
    </submittedName>
</protein>
<evidence type="ECO:0000313" key="2">
    <source>
        <dbReference type="EMBL" id="QPS84867.1"/>
    </source>
</evidence>
<dbReference type="InterPro" id="IPR011604">
    <property type="entry name" value="PDDEXK-like_dom_sf"/>
</dbReference>
<reference evidence="3 4" key="1">
    <citation type="submission" date="2016-10" db="EMBL/GenBank/DDBJ databases">
        <authorList>
            <person name="de Groot N.N."/>
        </authorList>
    </citation>
    <scope>NUCLEOTIDE SEQUENCE [LARGE SCALE GENOMIC DNA]</scope>
    <source>
        <strain evidence="3 4">LMG 24775</strain>
    </source>
</reference>
<keyword evidence="2" id="KW-0614">Plasmid</keyword>
<name>A0A1H3NC34_9BURK</name>
<reference evidence="2 5" key="2">
    <citation type="submission" date="2020-12" db="EMBL/GenBank/DDBJ databases">
        <title>FDA dAtabase for Regulatory Grade micrObial Sequences (FDA-ARGOS): Supporting development and validation of Infectious Disease Dx tests.</title>
        <authorList>
            <person name="Sproer C."/>
            <person name="Gronow S."/>
            <person name="Severitt S."/>
            <person name="Schroder I."/>
            <person name="Tallon L."/>
            <person name="Sadzewicz L."/>
            <person name="Zhao X."/>
            <person name="Boylan J."/>
            <person name="Ott S."/>
            <person name="Bowen H."/>
            <person name="Vavikolanu K."/>
            <person name="Mehta A."/>
            <person name="Aluvathingal J."/>
            <person name="Nadendla S."/>
            <person name="Lowell S."/>
            <person name="Myers T."/>
            <person name="Yan Y."/>
            <person name="Sichtig H."/>
        </authorList>
    </citation>
    <scope>NUCLEOTIDE SEQUENCE [LARGE SCALE GENOMIC DNA]</scope>
    <source>
        <strain evidence="2 5">FDAARGOS_890</strain>
        <plasmid evidence="2 5">unnamed</plasmid>
    </source>
</reference>